<evidence type="ECO:0000313" key="3">
    <source>
        <dbReference type="Proteomes" id="UP000245942"/>
    </source>
</evidence>
<dbReference type="Pfam" id="PF22936">
    <property type="entry name" value="Pol_BBD"/>
    <property type="match status" value="1"/>
</dbReference>
<feature type="domain" description="Retrovirus-related Pol polyprotein from transposon TNT 1-94-like beta-barrel" evidence="1">
    <location>
        <begin position="1"/>
        <end position="75"/>
    </location>
</feature>
<dbReference type="InterPro" id="IPR054722">
    <property type="entry name" value="PolX-like_BBD"/>
</dbReference>
<feature type="non-terminal residue" evidence="2">
    <location>
        <position position="1"/>
    </location>
</feature>
<reference evidence="2 3" key="1">
    <citation type="journal article" date="2018" name="Mol. Biol. Evol.">
        <title>Broad Genomic Sampling Reveals a Smut Pathogenic Ancestry of the Fungal Clade Ustilaginomycotina.</title>
        <authorList>
            <person name="Kijpornyongpan T."/>
            <person name="Mondo S.J."/>
            <person name="Barry K."/>
            <person name="Sandor L."/>
            <person name="Lee J."/>
            <person name="Lipzen A."/>
            <person name="Pangilinan J."/>
            <person name="LaButti K."/>
            <person name="Hainaut M."/>
            <person name="Henrissat B."/>
            <person name="Grigoriev I.V."/>
            <person name="Spatafora J.W."/>
            <person name="Aime M.C."/>
        </authorList>
    </citation>
    <scope>NUCLEOTIDE SEQUENCE [LARGE SCALE GENOMIC DNA]</scope>
    <source>
        <strain evidence="2 3">MCA 4718</strain>
    </source>
</reference>
<dbReference type="RefSeq" id="XP_025346106.1">
    <property type="nucleotide sequence ID" value="XM_025494652.1"/>
</dbReference>
<name>A0A316U0L6_9BASI</name>
<protein>
    <recommendedName>
        <fullName evidence="1">Retrovirus-related Pol polyprotein from transposon TNT 1-94-like beta-barrel domain-containing protein</fullName>
    </recommendedName>
</protein>
<gene>
    <name evidence="2" type="ORF">BCV69DRAFT_303870</name>
</gene>
<organism evidence="2 3">
    <name type="scientific">Pseudomicrostroma glucosiphilum</name>
    <dbReference type="NCBI Taxonomy" id="1684307"/>
    <lineage>
        <taxon>Eukaryota</taxon>
        <taxon>Fungi</taxon>
        <taxon>Dikarya</taxon>
        <taxon>Basidiomycota</taxon>
        <taxon>Ustilaginomycotina</taxon>
        <taxon>Exobasidiomycetes</taxon>
        <taxon>Microstromatales</taxon>
        <taxon>Microstromatales incertae sedis</taxon>
        <taxon>Pseudomicrostroma</taxon>
    </lineage>
</organism>
<evidence type="ECO:0000259" key="1">
    <source>
        <dbReference type="Pfam" id="PF22936"/>
    </source>
</evidence>
<dbReference type="EMBL" id="KZ819333">
    <property type="protein sequence ID" value="PWN18946.1"/>
    <property type="molecule type" value="Genomic_DNA"/>
</dbReference>
<dbReference type="GeneID" id="37016386"/>
<evidence type="ECO:0000313" key="2">
    <source>
        <dbReference type="EMBL" id="PWN18946.1"/>
    </source>
</evidence>
<dbReference type="Proteomes" id="UP000245942">
    <property type="component" value="Unassembled WGS sequence"/>
</dbReference>
<dbReference type="OrthoDB" id="413361at2759"/>
<proteinExistence type="predicted"/>
<dbReference type="AlphaFoldDB" id="A0A316U0L6"/>
<accession>A0A316U0L6</accession>
<feature type="non-terminal residue" evidence="2">
    <location>
        <position position="77"/>
    </location>
</feature>
<keyword evidence="3" id="KW-1185">Reference proteome</keyword>
<sequence length="77" mass="8527">WILDSGASKHIVKDRTVLYNAKKRSGTIGTLGDQELKYELRGNVKILVGDNTITLTKVLYVPDATENLVAEGRLARE</sequence>